<dbReference type="Gene3D" id="2.40.128.200">
    <property type="match status" value="1"/>
</dbReference>
<dbReference type="AlphaFoldDB" id="A0A1G9BDB6"/>
<evidence type="ECO:0000256" key="4">
    <source>
        <dbReference type="ARBA" id="ARBA00023288"/>
    </source>
</evidence>
<dbReference type="RefSeq" id="WP_091513546.1">
    <property type="nucleotide sequence ID" value="NZ_FNFH01000004.1"/>
</dbReference>
<keyword evidence="2" id="KW-0472">Membrane</keyword>
<evidence type="ECO:0000256" key="2">
    <source>
        <dbReference type="ARBA" id="ARBA00023136"/>
    </source>
</evidence>
<proteinExistence type="predicted"/>
<name>A0A1G9BDB6_9GAMM</name>
<dbReference type="OrthoDB" id="7926518at2"/>
<sequence length="119" mass="12409">MNRALAALTACAILVPAACDSGTGKSGGAVETRVYRCESGDQLEVKYLIPAQGPAAATMTYGNKLISMHQEPAASGVLFVADKGFPDYRWHTKGRSGTLVLHRSGNGEGEVLLGECTAP</sequence>
<dbReference type="EMBL" id="FNFH01000004">
    <property type="protein sequence ID" value="SDK37528.1"/>
    <property type="molecule type" value="Genomic_DNA"/>
</dbReference>
<dbReference type="Pfam" id="PF09864">
    <property type="entry name" value="MliC"/>
    <property type="match status" value="1"/>
</dbReference>
<gene>
    <name evidence="6" type="ORF">SAMN05216212_2202</name>
</gene>
<evidence type="ECO:0000313" key="6">
    <source>
        <dbReference type="EMBL" id="SDK37528.1"/>
    </source>
</evidence>
<evidence type="ECO:0000256" key="3">
    <source>
        <dbReference type="ARBA" id="ARBA00023139"/>
    </source>
</evidence>
<accession>A0A1G9BDB6</accession>
<dbReference type="InterPro" id="IPR036328">
    <property type="entry name" value="MliC_sf"/>
</dbReference>
<organism evidence="6 7">
    <name type="scientific">Microbulbifer yueqingensis</name>
    <dbReference type="NCBI Taxonomy" id="658219"/>
    <lineage>
        <taxon>Bacteria</taxon>
        <taxon>Pseudomonadati</taxon>
        <taxon>Pseudomonadota</taxon>
        <taxon>Gammaproteobacteria</taxon>
        <taxon>Cellvibrionales</taxon>
        <taxon>Microbulbiferaceae</taxon>
        <taxon>Microbulbifer</taxon>
    </lineage>
</organism>
<evidence type="ECO:0000256" key="1">
    <source>
        <dbReference type="ARBA" id="ARBA00022729"/>
    </source>
</evidence>
<keyword evidence="3" id="KW-0564">Palmitate</keyword>
<keyword evidence="7" id="KW-1185">Reference proteome</keyword>
<feature type="domain" description="C-type lysozyme inhibitor" evidence="5">
    <location>
        <begin position="35"/>
        <end position="104"/>
    </location>
</feature>
<keyword evidence="4" id="KW-0449">Lipoprotein</keyword>
<reference evidence="7" key="1">
    <citation type="submission" date="2016-10" db="EMBL/GenBank/DDBJ databases">
        <authorList>
            <person name="Varghese N."/>
            <person name="Submissions S."/>
        </authorList>
    </citation>
    <scope>NUCLEOTIDE SEQUENCE [LARGE SCALE GENOMIC DNA]</scope>
    <source>
        <strain evidence="7">CGMCC 1.10658</strain>
    </source>
</reference>
<evidence type="ECO:0000313" key="7">
    <source>
        <dbReference type="Proteomes" id="UP000199305"/>
    </source>
</evidence>
<evidence type="ECO:0000259" key="5">
    <source>
        <dbReference type="Pfam" id="PF09864"/>
    </source>
</evidence>
<protein>
    <submittedName>
        <fullName evidence="6">Membrane-bound lysozyme-inhibitor of c-type lysozyme</fullName>
    </submittedName>
</protein>
<dbReference type="InterPro" id="IPR018660">
    <property type="entry name" value="MliC"/>
</dbReference>
<dbReference type="Proteomes" id="UP000199305">
    <property type="component" value="Unassembled WGS sequence"/>
</dbReference>
<dbReference type="SUPFAM" id="SSF141488">
    <property type="entry name" value="YdhA-like"/>
    <property type="match status" value="1"/>
</dbReference>
<keyword evidence="1" id="KW-0732">Signal</keyword>